<dbReference type="GO" id="GO:0006897">
    <property type="term" value="P:endocytosis"/>
    <property type="evidence" value="ECO:0007669"/>
    <property type="project" value="TreeGrafter"/>
</dbReference>
<reference evidence="2 3" key="1">
    <citation type="journal article" date="2020" name="ISME J.">
        <title>Uncovering the hidden diversity of litter-decomposition mechanisms in mushroom-forming fungi.</title>
        <authorList>
            <person name="Floudas D."/>
            <person name="Bentzer J."/>
            <person name="Ahren D."/>
            <person name="Johansson T."/>
            <person name="Persson P."/>
            <person name="Tunlid A."/>
        </authorList>
    </citation>
    <scope>NUCLEOTIDE SEQUENCE [LARGE SCALE GENOMIC DNA]</scope>
    <source>
        <strain evidence="2 3">CBS 146.42</strain>
    </source>
</reference>
<dbReference type="GO" id="GO:0016020">
    <property type="term" value="C:membrane"/>
    <property type="evidence" value="ECO:0007669"/>
    <property type="project" value="TreeGrafter"/>
</dbReference>
<evidence type="ECO:0000313" key="3">
    <source>
        <dbReference type="Proteomes" id="UP000559027"/>
    </source>
</evidence>
<feature type="compositionally biased region" description="Polar residues" evidence="1">
    <location>
        <begin position="1"/>
        <end position="45"/>
    </location>
</feature>
<dbReference type="GO" id="GO:0042147">
    <property type="term" value="P:retrograde transport, endosome to Golgi"/>
    <property type="evidence" value="ECO:0007669"/>
    <property type="project" value="TreeGrafter"/>
</dbReference>
<dbReference type="SUPFAM" id="SSF48371">
    <property type="entry name" value="ARM repeat"/>
    <property type="match status" value="1"/>
</dbReference>
<dbReference type="Proteomes" id="UP000559027">
    <property type="component" value="Unassembled WGS sequence"/>
</dbReference>
<name>A0A8H5G916_9AGAR</name>
<organism evidence="2 3">
    <name type="scientific">Leucocoprinus leucothites</name>
    <dbReference type="NCBI Taxonomy" id="201217"/>
    <lineage>
        <taxon>Eukaryota</taxon>
        <taxon>Fungi</taxon>
        <taxon>Dikarya</taxon>
        <taxon>Basidiomycota</taxon>
        <taxon>Agaricomycotina</taxon>
        <taxon>Agaricomycetes</taxon>
        <taxon>Agaricomycetidae</taxon>
        <taxon>Agaricales</taxon>
        <taxon>Agaricineae</taxon>
        <taxon>Agaricaceae</taxon>
        <taxon>Leucocoprinus</taxon>
    </lineage>
</organism>
<evidence type="ECO:0000313" key="2">
    <source>
        <dbReference type="EMBL" id="KAF5360588.1"/>
    </source>
</evidence>
<dbReference type="GO" id="GO:0005829">
    <property type="term" value="C:cytosol"/>
    <property type="evidence" value="ECO:0007669"/>
    <property type="project" value="GOC"/>
</dbReference>
<dbReference type="InterPro" id="IPR016024">
    <property type="entry name" value="ARM-type_fold"/>
</dbReference>
<dbReference type="GO" id="GO:0005794">
    <property type="term" value="C:Golgi apparatus"/>
    <property type="evidence" value="ECO:0007669"/>
    <property type="project" value="TreeGrafter"/>
</dbReference>
<protein>
    <submittedName>
        <fullName evidence="2">Uncharacterized protein</fullName>
    </submittedName>
</protein>
<dbReference type="Gene3D" id="1.25.10.10">
    <property type="entry name" value="Leucine-rich Repeat Variant"/>
    <property type="match status" value="1"/>
</dbReference>
<dbReference type="PANTHER" id="PTHR21663">
    <property type="entry name" value="HYPOTHETICAL HEAT DOMAIN-CONTAINING"/>
    <property type="match status" value="1"/>
</dbReference>
<feature type="region of interest" description="Disordered" evidence="1">
    <location>
        <begin position="1"/>
        <end position="46"/>
    </location>
</feature>
<proteinExistence type="predicted"/>
<dbReference type="GO" id="GO:0030139">
    <property type="term" value="C:endocytic vesicle"/>
    <property type="evidence" value="ECO:0007669"/>
    <property type="project" value="TreeGrafter"/>
</dbReference>
<dbReference type="InterPro" id="IPR040108">
    <property type="entry name" value="Laa1/Sip1/HEATR5"/>
</dbReference>
<accession>A0A8H5G916</accession>
<sequence>MALISTTPVANSVGQSPAITPSQVNPEGSNTTSGTAMASQPQPTAEANFEEQLSHLISETFNYDADEANALFDGDVNMGIQDTTNGSKCLEGPNLKAKQSDIEKQLIKIVSSPEPYPTPGHTFQNLVGKCLVEVYMRAEKRTMFDVLQAFMKVTGDFKAPVGRDGSKIAALSCVGDVMAMFGANVMSFMVEIATVTLKTMKSSNIHDLVSAPFALLMALSTLLRYQALVTLEKSVSTAKRAFTDTTTKDIFKQCRNYLMDKAMLVQHAATNVIIVMYSHNDGTHPSTSKVEAILNLCIKSLNMADQLTQCTLAQLVGHLLASTQVERAIPVPEPAQKPKKDQENANDNAIAPSQAAKVKKAQLLPTKIPLLLSNSFNKPHQSRKIHPSSLLSYCMLYCLPAQQCTLLHQWIPNNTNLYPMSNVNESSPFENLGLSSIAESTQVLLLQLTISVCAGPEAYRGTGLAVQAAIASLVGTFMSVWVMTGGYRYSVMSNEIIDFGGIGTGVNGDVERGKVGGRRDYLNRDDVEVSIDTLVLEFVTSPKFDKSISSKSAEAHSQEPA</sequence>
<evidence type="ECO:0000256" key="1">
    <source>
        <dbReference type="SAM" id="MobiDB-lite"/>
    </source>
</evidence>
<dbReference type="EMBL" id="JAACJO010000003">
    <property type="protein sequence ID" value="KAF5360588.1"/>
    <property type="molecule type" value="Genomic_DNA"/>
</dbReference>
<dbReference type="PANTHER" id="PTHR21663:SF0">
    <property type="entry name" value="HEAT REPEAT-CONTAINING PROTEIN 5B"/>
    <property type="match status" value="1"/>
</dbReference>
<dbReference type="OrthoDB" id="3042782at2759"/>
<comment type="caution">
    <text evidence="2">The sequence shown here is derived from an EMBL/GenBank/DDBJ whole genome shotgun (WGS) entry which is preliminary data.</text>
</comment>
<gene>
    <name evidence="2" type="ORF">D9756_004497</name>
</gene>
<dbReference type="GO" id="GO:0008104">
    <property type="term" value="P:intracellular protein localization"/>
    <property type="evidence" value="ECO:0007669"/>
    <property type="project" value="TreeGrafter"/>
</dbReference>
<keyword evidence="3" id="KW-1185">Reference proteome</keyword>
<dbReference type="AlphaFoldDB" id="A0A8H5G916"/>
<dbReference type="InterPro" id="IPR011989">
    <property type="entry name" value="ARM-like"/>
</dbReference>